<dbReference type="RefSeq" id="XP_040684817.1">
    <property type="nucleotide sequence ID" value="XM_040838962.1"/>
</dbReference>
<organism evidence="1 2">
    <name type="scientific">Aspergillus wentii DTO 134E9</name>
    <dbReference type="NCBI Taxonomy" id="1073089"/>
    <lineage>
        <taxon>Eukaryota</taxon>
        <taxon>Fungi</taxon>
        <taxon>Dikarya</taxon>
        <taxon>Ascomycota</taxon>
        <taxon>Pezizomycotina</taxon>
        <taxon>Eurotiomycetes</taxon>
        <taxon>Eurotiomycetidae</taxon>
        <taxon>Eurotiales</taxon>
        <taxon>Aspergillaceae</taxon>
        <taxon>Aspergillus</taxon>
        <taxon>Aspergillus subgen. Cremei</taxon>
    </lineage>
</organism>
<accession>A0A1L9R894</accession>
<evidence type="ECO:0000313" key="2">
    <source>
        <dbReference type="Proteomes" id="UP000184383"/>
    </source>
</evidence>
<evidence type="ECO:0000313" key="1">
    <source>
        <dbReference type="EMBL" id="OJJ31140.1"/>
    </source>
</evidence>
<sequence length="126" mass="14275">MRVDRILFWALIKAPNERLRAIYWIAVILPGIGARTCLRGRVNRPNQSRPCLSNHVCMCMERAQKSAQRLERPTVHCPVSGIWSGSRYGTRKPCRKTLLPVVTCNATGAYAQECLSHALPTVYWIP</sequence>
<dbReference type="AlphaFoldDB" id="A0A1L9R894"/>
<gene>
    <name evidence="1" type="ORF">ASPWEDRAFT_683465</name>
</gene>
<reference evidence="2" key="1">
    <citation type="journal article" date="2017" name="Genome Biol.">
        <title>Comparative genomics reveals high biological diversity and specific adaptations in the industrially and medically important fungal genus Aspergillus.</title>
        <authorList>
            <person name="de Vries R.P."/>
            <person name="Riley R."/>
            <person name="Wiebenga A."/>
            <person name="Aguilar-Osorio G."/>
            <person name="Amillis S."/>
            <person name="Uchima C.A."/>
            <person name="Anderluh G."/>
            <person name="Asadollahi M."/>
            <person name="Askin M."/>
            <person name="Barry K."/>
            <person name="Battaglia E."/>
            <person name="Bayram O."/>
            <person name="Benocci T."/>
            <person name="Braus-Stromeyer S.A."/>
            <person name="Caldana C."/>
            <person name="Canovas D."/>
            <person name="Cerqueira G.C."/>
            <person name="Chen F."/>
            <person name="Chen W."/>
            <person name="Choi C."/>
            <person name="Clum A."/>
            <person name="Dos Santos R.A."/>
            <person name="Damasio A.R."/>
            <person name="Diallinas G."/>
            <person name="Emri T."/>
            <person name="Fekete E."/>
            <person name="Flipphi M."/>
            <person name="Freyberg S."/>
            <person name="Gallo A."/>
            <person name="Gournas C."/>
            <person name="Habgood R."/>
            <person name="Hainaut M."/>
            <person name="Harispe M.L."/>
            <person name="Henrissat B."/>
            <person name="Hilden K.S."/>
            <person name="Hope R."/>
            <person name="Hossain A."/>
            <person name="Karabika E."/>
            <person name="Karaffa L."/>
            <person name="Karanyi Z."/>
            <person name="Krasevec N."/>
            <person name="Kuo A."/>
            <person name="Kusch H."/>
            <person name="LaButti K."/>
            <person name="Lagendijk E.L."/>
            <person name="Lapidus A."/>
            <person name="Levasseur A."/>
            <person name="Lindquist E."/>
            <person name="Lipzen A."/>
            <person name="Logrieco A.F."/>
            <person name="MacCabe A."/>
            <person name="Maekelae M.R."/>
            <person name="Malavazi I."/>
            <person name="Melin P."/>
            <person name="Meyer V."/>
            <person name="Mielnichuk N."/>
            <person name="Miskei M."/>
            <person name="Molnar A.P."/>
            <person name="Mule G."/>
            <person name="Ngan C.Y."/>
            <person name="Orejas M."/>
            <person name="Orosz E."/>
            <person name="Ouedraogo J.P."/>
            <person name="Overkamp K.M."/>
            <person name="Park H.-S."/>
            <person name="Perrone G."/>
            <person name="Piumi F."/>
            <person name="Punt P.J."/>
            <person name="Ram A.F."/>
            <person name="Ramon A."/>
            <person name="Rauscher S."/>
            <person name="Record E."/>
            <person name="Riano-Pachon D.M."/>
            <person name="Robert V."/>
            <person name="Roehrig J."/>
            <person name="Ruller R."/>
            <person name="Salamov A."/>
            <person name="Salih N.S."/>
            <person name="Samson R.A."/>
            <person name="Sandor E."/>
            <person name="Sanguinetti M."/>
            <person name="Schuetze T."/>
            <person name="Sepcic K."/>
            <person name="Shelest E."/>
            <person name="Sherlock G."/>
            <person name="Sophianopoulou V."/>
            <person name="Squina F.M."/>
            <person name="Sun H."/>
            <person name="Susca A."/>
            <person name="Todd R.B."/>
            <person name="Tsang A."/>
            <person name="Unkles S.E."/>
            <person name="van de Wiele N."/>
            <person name="van Rossen-Uffink D."/>
            <person name="Oliveira J.V."/>
            <person name="Vesth T.C."/>
            <person name="Visser J."/>
            <person name="Yu J.-H."/>
            <person name="Zhou M."/>
            <person name="Andersen M.R."/>
            <person name="Archer D.B."/>
            <person name="Baker S.E."/>
            <person name="Benoit I."/>
            <person name="Brakhage A.A."/>
            <person name="Braus G.H."/>
            <person name="Fischer R."/>
            <person name="Frisvad J.C."/>
            <person name="Goldman G.H."/>
            <person name="Houbraken J."/>
            <person name="Oakley B."/>
            <person name="Pocsi I."/>
            <person name="Scazzocchio C."/>
            <person name="Seiboth B."/>
            <person name="vanKuyk P.A."/>
            <person name="Wortman J."/>
            <person name="Dyer P.S."/>
            <person name="Grigoriev I.V."/>
        </authorList>
    </citation>
    <scope>NUCLEOTIDE SEQUENCE [LARGE SCALE GENOMIC DNA]</scope>
    <source>
        <strain evidence="2">DTO 134E9</strain>
    </source>
</reference>
<dbReference type="GeneID" id="63754810"/>
<dbReference type="EMBL" id="KV878216">
    <property type="protein sequence ID" value="OJJ31140.1"/>
    <property type="molecule type" value="Genomic_DNA"/>
</dbReference>
<dbReference type="Proteomes" id="UP000184383">
    <property type="component" value="Unassembled WGS sequence"/>
</dbReference>
<proteinExistence type="predicted"/>
<keyword evidence="2" id="KW-1185">Reference proteome</keyword>
<dbReference type="VEuPathDB" id="FungiDB:ASPWEDRAFT_683465"/>
<name>A0A1L9R894_ASPWE</name>
<protein>
    <submittedName>
        <fullName evidence="1">Uncharacterized protein</fullName>
    </submittedName>
</protein>